<dbReference type="AlphaFoldDB" id="A0A9Q9AQU3"/>
<dbReference type="InterPro" id="IPR037401">
    <property type="entry name" value="SnoaL-like"/>
</dbReference>
<name>A0A9Q9AQU3_9PEZI</name>
<feature type="domain" description="SnoaL-like" evidence="1">
    <location>
        <begin position="14"/>
        <end position="119"/>
    </location>
</feature>
<sequence length="120" mass="12964">MPSTTSSTKHMTPHEAICDAAHRMIQGLDDNNAELLSSAFTPDATYDLRAFSFLGFDQVLSGQANIVSTLLSAVGHMDTTHMLSNFRTRILEAGTGEGEGDGGKAEMECYALAQHWRTGE</sequence>
<dbReference type="InterPro" id="IPR032710">
    <property type="entry name" value="NTF2-like_dom_sf"/>
</dbReference>
<dbReference type="OrthoDB" id="2148716at2759"/>
<accession>A0A9Q9AQU3</accession>
<keyword evidence="3" id="KW-1185">Reference proteome</keyword>
<evidence type="ECO:0000313" key="3">
    <source>
        <dbReference type="Proteomes" id="UP001056384"/>
    </source>
</evidence>
<organism evidence="2 3">
    <name type="scientific">Septoria linicola</name>
    <dbReference type="NCBI Taxonomy" id="215465"/>
    <lineage>
        <taxon>Eukaryota</taxon>
        <taxon>Fungi</taxon>
        <taxon>Dikarya</taxon>
        <taxon>Ascomycota</taxon>
        <taxon>Pezizomycotina</taxon>
        <taxon>Dothideomycetes</taxon>
        <taxon>Dothideomycetidae</taxon>
        <taxon>Mycosphaerellales</taxon>
        <taxon>Mycosphaerellaceae</taxon>
        <taxon>Septoria</taxon>
    </lineage>
</organism>
<dbReference type="Gene3D" id="3.10.450.50">
    <property type="match status" value="1"/>
</dbReference>
<dbReference type="Pfam" id="PF13577">
    <property type="entry name" value="SnoaL_4"/>
    <property type="match status" value="1"/>
</dbReference>
<dbReference type="EMBL" id="CP099423">
    <property type="protein sequence ID" value="USW54037.1"/>
    <property type="molecule type" value="Genomic_DNA"/>
</dbReference>
<evidence type="ECO:0000313" key="2">
    <source>
        <dbReference type="EMBL" id="USW54037.1"/>
    </source>
</evidence>
<reference evidence="2" key="1">
    <citation type="submission" date="2022-06" db="EMBL/GenBank/DDBJ databases">
        <title>Complete genome sequences of two strains of the flax pathogen Septoria linicola.</title>
        <authorList>
            <person name="Lapalu N."/>
            <person name="Simon A."/>
            <person name="Demenou B."/>
            <person name="Paumier D."/>
            <person name="Guillot M.-P."/>
            <person name="Gout L."/>
            <person name="Valade R."/>
        </authorList>
    </citation>
    <scope>NUCLEOTIDE SEQUENCE</scope>
    <source>
        <strain evidence="2">SE15195</strain>
    </source>
</reference>
<dbReference type="Proteomes" id="UP001056384">
    <property type="component" value="Chromosome 6"/>
</dbReference>
<evidence type="ECO:0000259" key="1">
    <source>
        <dbReference type="Pfam" id="PF13577"/>
    </source>
</evidence>
<protein>
    <submittedName>
        <fullName evidence="2">NTF2-like domain superfamily, SnoaL-like domain-containing protein</fullName>
    </submittedName>
</protein>
<dbReference type="SUPFAM" id="SSF54427">
    <property type="entry name" value="NTF2-like"/>
    <property type="match status" value="1"/>
</dbReference>
<proteinExistence type="predicted"/>
<gene>
    <name evidence="2" type="ORF">Slin15195_G073560</name>
</gene>